<dbReference type="SUPFAM" id="SSF48403">
    <property type="entry name" value="Ankyrin repeat"/>
    <property type="match status" value="1"/>
</dbReference>
<dbReference type="GO" id="GO:0085020">
    <property type="term" value="P:protein K6-linked ubiquitination"/>
    <property type="evidence" value="ECO:0007669"/>
    <property type="project" value="TreeGrafter"/>
</dbReference>
<feature type="repeat" description="ANK" evidence="3">
    <location>
        <begin position="256"/>
        <end position="288"/>
    </location>
</feature>
<keyword evidence="1" id="KW-0677">Repeat</keyword>
<dbReference type="InterPro" id="IPR002110">
    <property type="entry name" value="Ankyrin_rpt"/>
</dbReference>
<feature type="repeat" description="ANK" evidence="3">
    <location>
        <begin position="128"/>
        <end position="160"/>
    </location>
</feature>
<dbReference type="Pfam" id="PF12796">
    <property type="entry name" value="Ank_2"/>
    <property type="match status" value="3"/>
</dbReference>
<dbReference type="AlphaFoldDB" id="A6DQ03"/>
<dbReference type="Pfam" id="PF00023">
    <property type="entry name" value="Ank"/>
    <property type="match status" value="1"/>
</dbReference>
<dbReference type="Gene3D" id="1.25.40.20">
    <property type="entry name" value="Ankyrin repeat-containing domain"/>
    <property type="match status" value="4"/>
</dbReference>
<dbReference type="SMART" id="SM00248">
    <property type="entry name" value="ANK"/>
    <property type="match status" value="9"/>
</dbReference>
<evidence type="ECO:0000256" key="3">
    <source>
        <dbReference type="PROSITE-ProRule" id="PRU00023"/>
    </source>
</evidence>
<comment type="caution">
    <text evidence="4">The sequence shown here is derived from an EMBL/GenBank/DDBJ whole genome shotgun (WGS) entry which is preliminary data.</text>
</comment>
<dbReference type="InterPro" id="IPR036770">
    <property type="entry name" value="Ankyrin_rpt-contain_sf"/>
</dbReference>
<dbReference type="EMBL" id="ABCK01000018">
    <property type="protein sequence ID" value="EDM26244.1"/>
    <property type="molecule type" value="Genomic_DNA"/>
</dbReference>
<proteinExistence type="predicted"/>
<organism evidence="4 5">
    <name type="scientific">Lentisphaera araneosa HTCC2155</name>
    <dbReference type="NCBI Taxonomy" id="313628"/>
    <lineage>
        <taxon>Bacteria</taxon>
        <taxon>Pseudomonadati</taxon>
        <taxon>Lentisphaerota</taxon>
        <taxon>Lentisphaeria</taxon>
        <taxon>Lentisphaerales</taxon>
        <taxon>Lentisphaeraceae</taxon>
        <taxon>Lentisphaera</taxon>
    </lineage>
</organism>
<dbReference type="PRINTS" id="PR01415">
    <property type="entry name" value="ANKYRIN"/>
</dbReference>
<feature type="repeat" description="ANK" evidence="3">
    <location>
        <begin position="95"/>
        <end position="127"/>
    </location>
</feature>
<dbReference type="GO" id="GO:0004842">
    <property type="term" value="F:ubiquitin-protein transferase activity"/>
    <property type="evidence" value="ECO:0007669"/>
    <property type="project" value="TreeGrafter"/>
</dbReference>
<dbReference type="PROSITE" id="PS50088">
    <property type="entry name" value="ANK_REPEAT"/>
    <property type="match status" value="6"/>
</dbReference>
<accession>A6DQ03</accession>
<gene>
    <name evidence="4" type="ORF">LNTAR_24074</name>
</gene>
<keyword evidence="5" id="KW-1185">Reference proteome</keyword>
<feature type="repeat" description="ANK" evidence="3">
    <location>
        <begin position="289"/>
        <end position="321"/>
    </location>
</feature>
<dbReference type="STRING" id="313628.LNTAR_24074"/>
<feature type="repeat" description="ANK" evidence="3">
    <location>
        <begin position="192"/>
        <end position="224"/>
    </location>
</feature>
<reference evidence="4 5" key="1">
    <citation type="journal article" date="2010" name="J. Bacteriol.">
        <title>Genome sequence of Lentisphaera araneosa HTCC2155T, the type species of the order Lentisphaerales in the phylum Lentisphaerae.</title>
        <authorList>
            <person name="Thrash J.C."/>
            <person name="Cho J.C."/>
            <person name="Vergin K.L."/>
            <person name="Morris R.M."/>
            <person name="Giovannoni S.J."/>
        </authorList>
    </citation>
    <scope>NUCLEOTIDE SEQUENCE [LARGE SCALE GENOMIC DNA]</scope>
    <source>
        <strain evidence="4 5">HTCC2155</strain>
    </source>
</reference>
<feature type="repeat" description="ANK" evidence="3">
    <location>
        <begin position="26"/>
        <end position="58"/>
    </location>
</feature>
<dbReference type="PROSITE" id="PS50297">
    <property type="entry name" value="ANK_REP_REGION"/>
    <property type="match status" value="5"/>
</dbReference>
<evidence type="ECO:0000256" key="2">
    <source>
        <dbReference type="ARBA" id="ARBA00023043"/>
    </source>
</evidence>
<protein>
    <submittedName>
        <fullName evidence="4">Uncharacterized protein</fullName>
    </submittedName>
</protein>
<sequence>MKALKRQDIMASLLVAGADPNKVNDAGQTPLDISVSAGDLDSVRYLLGGGAQVVHQQYSAELHSAVKSSMRSGNLTSLKNLLKKTPQLINYRQKNGYGLMHLAAEAGSDNIIEYLSALGMPLNTRSHTGDTPVHVAVHSGRIRTLECLMSCGANIEIPNEEGNTPLHIAWTMPKMVKMLIMAGANTEYANLVGAMPIHLASKKGALEAVEQLIACGVNIKSHDFDGRRAIHVAIHYPRVMEFLVKQEAEIDAKDFYGESPLHVAVQELCFESVKILLEAGADSSMQNHHGDTPLHFATLKGDLKVVEVLLEHGSNPDIANIRGYTPLHSVALSALRDKNAP</sequence>
<dbReference type="RefSeq" id="WP_007279934.1">
    <property type="nucleotide sequence ID" value="NZ_ABCK01000018.1"/>
</dbReference>
<evidence type="ECO:0000313" key="4">
    <source>
        <dbReference type="EMBL" id="EDM26244.1"/>
    </source>
</evidence>
<keyword evidence="2 3" id="KW-0040">ANK repeat</keyword>
<dbReference type="OrthoDB" id="13225at2"/>
<dbReference type="Proteomes" id="UP000004947">
    <property type="component" value="Unassembled WGS sequence"/>
</dbReference>
<dbReference type="PANTHER" id="PTHR24171">
    <property type="entry name" value="ANKYRIN REPEAT DOMAIN-CONTAINING PROTEIN 39-RELATED"/>
    <property type="match status" value="1"/>
</dbReference>
<evidence type="ECO:0000256" key="1">
    <source>
        <dbReference type="ARBA" id="ARBA00022737"/>
    </source>
</evidence>
<dbReference type="eggNOG" id="COG0666">
    <property type="taxonomic scope" value="Bacteria"/>
</dbReference>
<dbReference type="PANTHER" id="PTHR24171:SF9">
    <property type="entry name" value="ANKYRIN REPEAT DOMAIN-CONTAINING PROTEIN 39"/>
    <property type="match status" value="1"/>
</dbReference>
<evidence type="ECO:0000313" key="5">
    <source>
        <dbReference type="Proteomes" id="UP000004947"/>
    </source>
</evidence>
<name>A6DQ03_9BACT</name>